<dbReference type="Proteomes" id="UP000441797">
    <property type="component" value="Unassembled WGS sequence"/>
</dbReference>
<dbReference type="PANTHER" id="PTHR38340">
    <property type="entry name" value="S-LAYER PROTEIN"/>
    <property type="match status" value="1"/>
</dbReference>
<evidence type="ECO:0000313" key="4">
    <source>
        <dbReference type="Proteomes" id="UP000441797"/>
    </source>
</evidence>
<reference evidence="3 4" key="1">
    <citation type="journal article" date="2019" name="Front. Microbiol.">
        <title>Genomic Features for Desiccation Tolerance and Sugar Biosynthesis in the Extremophile Gloeocapsopsis sp. UTEX B3054.</title>
        <authorList>
            <person name="Urrejola C."/>
            <person name="Alcorta J."/>
            <person name="Salas L."/>
            <person name="Vasquez M."/>
            <person name="Polz M.F."/>
            <person name="Vicuna R."/>
            <person name="Diez B."/>
        </authorList>
    </citation>
    <scope>NUCLEOTIDE SEQUENCE [LARGE SCALE GENOMIC DNA]</scope>
    <source>
        <strain evidence="3 4">1H9</strain>
    </source>
</reference>
<evidence type="ECO:0000256" key="2">
    <source>
        <dbReference type="ARBA" id="ARBA00022525"/>
    </source>
</evidence>
<comment type="caution">
    <text evidence="3">The sequence shown here is derived from an EMBL/GenBank/DDBJ whole genome shotgun (WGS) entry which is preliminary data.</text>
</comment>
<dbReference type="PROSITE" id="PS00330">
    <property type="entry name" value="HEMOLYSIN_CALCIUM"/>
    <property type="match status" value="3"/>
</dbReference>
<dbReference type="InterPro" id="IPR018511">
    <property type="entry name" value="Hemolysin-typ_Ca-bd_CS"/>
</dbReference>
<evidence type="ECO:0000313" key="3">
    <source>
        <dbReference type="EMBL" id="MUL35783.1"/>
    </source>
</evidence>
<keyword evidence="2" id="KW-0964">Secreted</keyword>
<proteinExistence type="predicted"/>
<comment type="subcellular location">
    <subcellularLocation>
        <location evidence="1">Secreted</location>
    </subcellularLocation>
</comment>
<dbReference type="PANTHER" id="PTHR38340:SF1">
    <property type="entry name" value="S-LAYER PROTEIN"/>
    <property type="match status" value="1"/>
</dbReference>
<dbReference type="GO" id="GO:0005576">
    <property type="term" value="C:extracellular region"/>
    <property type="evidence" value="ECO:0007669"/>
    <property type="project" value="UniProtKB-SubCell"/>
</dbReference>
<dbReference type="Gene3D" id="2.150.10.10">
    <property type="entry name" value="Serralysin-like metalloprotease, C-terminal"/>
    <property type="match status" value="1"/>
</dbReference>
<sequence>MAKIVGSNGSDIIIGTEFNDLILGLAGADIITGDAGNDTIRGGAGADILYGDSGKDLLIGGTGNDILAGGYGIDTLTGGPGADRFDFGSPNEGTDIISDFVVADDTIVVSPRTFGGGLKPGEVIKPHQFRLGTSAGDASDRFIYNRNSGALYFDRDGTGPNKQVQIATLTNKPLLSHADIFVSEQFGFIANEGSVSV</sequence>
<dbReference type="Pfam" id="PF00353">
    <property type="entry name" value="HemolysinCabind"/>
    <property type="match status" value="1"/>
</dbReference>
<protein>
    <submittedName>
        <fullName evidence="3">Calcium-binding protein</fullName>
    </submittedName>
</protein>
<organism evidence="3 4">
    <name type="scientific">Gloeocapsopsis dulcis AAB1 = 1H9</name>
    <dbReference type="NCBI Taxonomy" id="1433147"/>
    <lineage>
        <taxon>Bacteria</taxon>
        <taxon>Bacillati</taxon>
        <taxon>Cyanobacteriota</taxon>
        <taxon>Cyanophyceae</taxon>
        <taxon>Oscillatoriophycideae</taxon>
        <taxon>Chroococcales</taxon>
        <taxon>Chroococcaceae</taxon>
        <taxon>Gloeocapsopsis</taxon>
        <taxon>Gloeocapsopsis dulcis</taxon>
    </lineage>
</organism>
<dbReference type="PRINTS" id="PR00313">
    <property type="entry name" value="CABNDNGRPT"/>
</dbReference>
<dbReference type="OrthoDB" id="423639at2"/>
<dbReference type="GO" id="GO:0005509">
    <property type="term" value="F:calcium ion binding"/>
    <property type="evidence" value="ECO:0007669"/>
    <property type="project" value="InterPro"/>
</dbReference>
<dbReference type="RefSeq" id="WP_105222248.1">
    <property type="nucleotide sequence ID" value="NZ_CAWNSU010000006.1"/>
</dbReference>
<keyword evidence="4" id="KW-1185">Reference proteome</keyword>
<accession>A0A6N8FRQ5</accession>
<dbReference type="InterPro" id="IPR050557">
    <property type="entry name" value="RTX_toxin/Mannuronan_C5-epim"/>
</dbReference>
<evidence type="ECO:0000256" key="1">
    <source>
        <dbReference type="ARBA" id="ARBA00004613"/>
    </source>
</evidence>
<dbReference type="AlphaFoldDB" id="A0A6N8FRQ5"/>
<dbReference type="EMBL" id="NAPY01000005">
    <property type="protein sequence ID" value="MUL35783.1"/>
    <property type="molecule type" value="Genomic_DNA"/>
</dbReference>
<dbReference type="InterPro" id="IPR001343">
    <property type="entry name" value="Hemolysn_Ca-bd"/>
</dbReference>
<gene>
    <name evidence="3" type="ORF">BWI75_05315</name>
</gene>
<dbReference type="SUPFAM" id="SSF51120">
    <property type="entry name" value="beta-Roll"/>
    <property type="match status" value="1"/>
</dbReference>
<dbReference type="InterPro" id="IPR011049">
    <property type="entry name" value="Serralysin-like_metalloprot_C"/>
</dbReference>
<name>A0A6N8FRQ5_9CHRO</name>